<evidence type="ECO:0000313" key="3">
    <source>
        <dbReference type="Proteomes" id="UP000245609"/>
    </source>
</evidence>
<dbReference type="EMBL" id="MBFS01000314">
    <property type="protein sequence ID" value="PVV02848.1"/>
    <property type="molecule type" value="Genomic_DNA"/>
</dbReference>
<evidence type="ECO:0000313" key="2">
    <source>
        <dbReference type="EMBL" id="PVV02848.1"/>
    </source>
</evidence>
<gene>
    <name evidence="2" type="ORF">BB560_002687</name>
</gene>
<evidence type="ECO:0000256" key="1">
    <source>
        <dbReference type="ARBA" id="ARBA00010954"/>
    </source>
</evidence>
<dbReference type="Pfam" id="PF05794">
    <property type="entry name" value="Tcp11"/>
    <property type="match status" value="1"/>
</dbReference>
<proteinExistence type="inferred from homology"/>
<dbReference type="GO" id="GO:0007165">
    <property type="term" value="P:signal transduction"/>
    <property type="evidence" value="ECO:0007669"/>
    <property type="project" value="TreeGrafter"/>
</dbReference>
<dbReference type="AlphaFoldDB" id="A0A2T9ZE23"/>
<comment type="similarity">
    <text evidence="1">Belongs to the TCP11 family.</text>
</comment>
<dbReference type="PANTHER" id="PTHR12832:SF11">
    <property type="entry name" value="LD23868P"/>
    <property type="match status" value="1"/>
</dbReference>
<protein>
    <submittedName>
        <fullName evidence="2">Uncharacterized protein</fullName>
    </submittedName>
</protein>
<dbReference type="PANTHER" id="PTHR12832">
    <property type="entry name" value="TESTIS-SPECIFIC PROTEIN PBS13 T-COMPLEX 11"/>
    <property type="match status" value="1"/>
</dbReference>
<name>A0A2T9ZE23_9FUNG</name>
<dbReference type="OrthoDB" id="10552702at2759"/>
<dbReference type="Proteomes" id="UP000245609">
    <property type="component" value="Unassembled WGS sequence"/>
</dbReference>
<sequence>MQSSSSKDQLTHTDTKQNRLFTSALRNWASFQLNKKTFQELSFEAASQLMVKPEVIMAAGSFVSQLLFFGNEKQNQKNIIGRGKMLLTSIMISAMKKDIVNTGTEHDQDLAMSAGNLVSSFDSIVSEYIESNFTLDPIKLKPQISLFKQKYKEFTSIFLKWKDADKKLSLKYLNAQSKELDLFQNTIRTKFPVPDAPELSNFASNCSNLIKKRIDQFSNGFGGFKQEISSLHDQAHSPFNLPNKKLKMSVSNVEIEYDPVLVHEFIFNPKSNVVPSSSFLHTFNPNSLKRSLDVTSSSQDVSSKISFDKNLSVFLKIANNFRSLLLKCIPEIRPESSDAGSSQNERKANLLNKLSIKEYLNPDRLKLEFSFGQIDISSLFLYTISKVYKISAPIRDVETKALEAEVLENSTQNPFEISSSHLQLSAKIVLLLENVYFDLIGFYLESSTKFSDIHDVFSSKHSSFLVDHERKTFELLYRLNSNTNDLAFFAKNMESNIPNTVKWIRNSRSYYLSDISVPSCSTPSSPSKSLPSGSKSPIPNEFCIPEKEMFYKHAICSLLFAIDNGSDFALDGINKIETLSLDKRRLLDIQTNIQTLISIACILPYTEAYFEKRLFSKNKFISQLIALVTKECLSADPKCINYESSGDLTTYEGLNSDKEIKDIGAIILDSLQKLLTEELRSKKQSLKLNLAELNHSSRTIYKDPNASQVISYSPTSSYQTQISGNYPESSSESLYLSNEPIINSRDQTQISTLLKYCKMMLNKDSQVFKLLNKRLYSYVCNSILFGKPVTLPKGYILLEQQVVHIVKIIEYFCKVNYHIYSDFYQNIS</sequence>
<keyword evidence="3" id="KW-1185">Reference proteome</keyword>
<organism evidence="2 3">
    <name type="scientific">Smittium megazygosporum</name>
    <dbReference type="NCBI Taxonomy" id="133381"/>
    <lineage>
        <taxon>Eukaryota</taxon>
        <taxon>Fungi</taxon>
        <taxon>Fungi incertae sedis</taxon>
        <taxon>Zoopagomycota</taxon>
        <taxon>Kickxellomycotina</taxon>
        <taxon>Harpellomycetes</taxon>
        <taxon>Harpellales</taxon>
        <taxon>Legeriomycetaceae</taxon>
        <taxon>Smittium</taxon>
    </lineage>
</organism>
<accession>A0A2T9ZE23</accession>
<reference evidence="2 3" key="1">
    <citation type="journal article" date="2018" name="MBio">
        <title>Comparative Genomics Reveals the Core Gene Toolbox for the Fungus-Insect Symbiosis.</title>
        <authorList>
            <person name="Wang Y."/>
            <person name="Stata M."/>
            <person name="Wang W."/>
            <person name="Stajich J.E."/>
            <person name="White M.M."/>
            <person name="Moncalvo J.M."/>
        </authorList>
    </citation>
    <scope>NUCLEOTIDE SEQUENCE [LARGE SCALE GENOMIC DNA]</scope>
    <source>
        <strain evidence="2 3">SC-DP-2</strain>
    </source>
</reference>
<dbReference type="STRING" id="133381.A0A2T9ZE23"/>
<comment type="caution">
    <text evidence="2">The sequence shown here is derived from an EMBL/GenBank/DDBJ whole genome shotgun (WGS) entry which is preliminary data.</text>
</comment>
<dbReference type="InterPro" id="IPR008862">
    <property type="entry name" value="Tcp11"/>
</dbReference>